<dbReference type="PANTHER" id="PTHR43283">
    <property type="entry name" value="BETA-LACTAMASE-RELATED"/>
    <property type="match status" value="1"/>
</dbReference>
<proteinExistence type="predicted"/>
<evidence type="ECO:0000256" key="1">
    <source>
        <dbReference type="SAM" id="SignalP"/>
    </source>
</evidence>
<dbReference type="InterPro" id="IPR001466">
    <property type="entry name" value="Beta-lactam-related"/>
</dbReference>
<keyword evidence="4" id="KW-1185">Reference proteome</keyword>
<dbReference type="EMBL" id="JACOGF010000008">
    <property type="protein sequence ID" value="MBC3919122.1"/>
    <property type="molecule type" value="Genomic_DNA"/>
</dbReference>
<accession>A0ABR6ZTA1</accession>
<dbReference type="PANTHER" id="PTHR43283:SF3">
    <property type="entry name" value="BETA-LACTAMASE FAMILY PROTEIN (AFU_ORTHOLOGUE AFUA_5G07500)"/>
    <property type="match status" value="1"/>
</dbReference>
<evidence type="ECO:0000313" key="3">
    <source>
        <dbReference type="EMBL" id="MBC3919122.1"/>
    </source>
</evidence>
<name>A0ABR6ZTA1_9BURK</name>
<protein>
    <submittedName>
        <fullName evidence="3">Beta-lactamase family protein</fullName>
    </submittedName>
</protein>
<dbReference type="Proteomes" id="UP000650424">
    <property type="component" value="Unassembled WGS sequence"/>
</dbReference>
<evidence type="ECO:0000313" key="4">
    <source>
        <dbReference type="Proteomes" id="UP000650424"/>
    </source>
</evidence>
<dbReference type="RefSeq" id="WP_186948387.1">
    <property type="nucleotide sequence ID" value="NZ_JACOGF010000008.1"/>
</dbReference>
<keyword evidence="1" id="KW-0732">Signal</keyword>
<dbReference type="InterPro" id="IPR050789">
    <property type="entry name" value="Diverse_Enzym_Activities"/>
</dbReference>
<feature type="signal peptide" evidence="1">
    <location>
        <begin position="1"/>
        <end position="24"/>
    </location>
</feature>
<feature type="chain" id="PRO_5045950466" evidence="1">
    <location>
        <begin position="25"/>
        <end position="375"/>
    </location>
</feature>
<dbReference type="Pfam" id="PF00144">
    <property type="entry name" value="Beta-lactamase"/>
    <property type="match status" value="1"/>
</dbReference>
<organism evidence="3 4">
    <name type="scientific">Undibacterium hunanense</name>
    <dbReference type="NCBI Taxonomy" id="2762292"/>
    <lineage>
        <taxon>Bacteria</taxon>
        <taxon>Pseudomonadati</taxon>
        <taxon>Pseudomonadota</taxon>
        <taxon>Betaproteobacteria</taxon>
        <taxon>Burkholderiales</taxon>
        <taxon>Oxalobacteraceae</taxon>
        <taxon>Undibacterium</taxon>
    </lineage>
</organism>
<comment type="caution">
    <text evidence="3">The sequence shown here is derived from an EMBL/GenBank/DDBJ whole genome shotgun (WGS) entry which is preliminary data.</text>
</comment>
<reference evidence="3 4" key="1">
    <citation type="submission" date="2020-08" db="EMBL/GenBank/DDBJ databases">
        <title>Novel species isolated from subtropical streams in China.</title>
        <authorList>
            <person name="Lu H."/>
        </authorList>
    </citation>
    <scope>NUCLEOTIDE SEQUENCE [LARGE SCALE GENOMIC DNA]</scope>
    <source>
        <strain evidence="3 4">CY18W</strain>
    </source>
</reference>
<dbReference type="Gene3D" id="3.40.710.10">
    <property type="entry name" value="DD-peptidase/beta-lactamase superfamily"/>
    <property type="match status" value="1"/>
</dbReference>
<sequence length="375" mass="40552">MTHWTRRHFMIGSAAALLGKHAFAGSGSGNSIGIGSSDVIGADNPVVDAFVKAQPFYGVVMLGKRGKPTYVRAIGMANIEEQKPLRADTPFAIASISKWLTSVTVLRLVEMGKLDLDAPIKRYLPAHRADTGSKVTLRHLLSNASGIPNQFISMIKADRSLFTASMTTTQAMQQFCQGESIFPPGSKFDYALTNWIIVVGIVEAVTGQPFQQAMRNITLDPLKLSATRADQAYADDAATAVPYATINPPARKTDVRQPYMAAAGGYYSTADDLMKAAQAIFNQGFITPASLAQLTHIEVDSENYALGGRVKNLQIAGQTHRFGWETGRTTGYRSVLGHRLDGEDTVIILNNTDMSQKTMDEFAYSLLGASQLPAV</sequence>
<feature type="domain" description="Beta-lactamase-related" evidence="2">
    <location>
        <begin position="47"/>
        <end position="353"/>
    </location>
</feature>
<gene>
    <name evidence="3" type="ORF">H8L32_16645</name>
</gene>
<evidence type="ECO:0000259" key="2">
    <source>
        <dbReference type="Pfam" id="PF00144"/>
    </source>
</evidence>
<dbReference type="SUPFAM" id="SSF56601">
    <property type="entry name" value="beta-lactamase/transpeptidase-like"/>
    <property type="match status" value="1"/>
</dbReference>
<dbReference type="InterPro" id="IPR012338">
    <property type="entry name" value="Beta-lactam/transpept-like"/>
</dbReference>